<dbReference type="VEuPathDB" id="FungiDB:BO71DRAFT_461134"/>
<dbReference type="STRING" id="1448320.A0A319D1J6"/>
<keyword evidence="1" id="KW-0521">NADP</keyword>
<accession>A0A319D1J6</accession>
<dbReference type="InterPro" id="IPR045312">
    <property type="entry name" value="PCBER-like"/>
</dbReference>
<dbReference type="AlphaFoldDB" id="A0A319D1J6"/>
<reference evidence="4 5" key="1">
    <citation type="submission" date="2018-02" db="EMBL/GenBank/DDBJ databases">
        <title>The genomes of Aspergillus section Nigri reveals drivers in fungal speciation.</title>
        <authorList>
            <consortium name="DOE Joint Genome Institute"/>
            <person name="Vesth T.C."/>
            <person name="Nybo J."/>
            <person name="Theobald S."/>
            <person name="Brandl J."/>
            <person name="Frisvad J.C."/>
            <person name="Nielsen K.F."/>
            <person name="Lyhne E.K."/>
            <person name="Kogle M.E."/>
            <person name="Kuo A."/>
            <person name="Riley R."/>
            <person name="Clum A."/>
            <person name="Nolan M."/>
            <person name="Lipzen A."/>
            <person name="Salamov A."/>
            <person name="Henrissat B."/>
            <person name="Wiebenga A."/>
            <person name="De vries R.P."/>
            <person name="Grigoriev I.V."/>
            <person name="Mortensen U.H."/>
            <person name="Andersen M.R."/>
            <person name="Baker S.E."/>
        </authorList>
    </citation>
    <scope>NUCLEOTIDE SEQUENCE [LARGE SCALE GENOMIC DNA]</scope>
    <source>
        <strain evidence="4 5">CBS 707.79</strain>
    </source>
</reference>
<dbReference type="InterPro" id="IPR051609">
    <property type="entry name" value="NmrA/Isoflavone_reductase-like"/>
</dbReference>
<feature type="domain" description="NmrA-like" evidence="3">
    <location>
        <begin position="20"/>
        <end position="122"/>
    </location>
</feature>
<dbReference type="Gene3D" id="3.40.50.720">
    <property type="entry name" value="NAD(P)-binding Rossmann-like Domain"/>
    <property type="match status" value="1"/>
</dbReference>
<keyword evidence="5" id="KW-1185">Reference proteome</keyword>
<dbReference type="CDD" id="cd05259">
    <property type="entry name" value="PCBER_SDR_a"/>
    <property type="match status" value="1"/>
</dbReference>
<keyword evidence="2" id="KW-0560">Oxidoreductase</keyword>
<dbReference type="OrthoDB" id="419598at2759"/>
<evidence type="ECO:0000259" key="3">
    <source>
        <dbReference type="Pfam" id="PF05368"/>
    </source>
</evidence>
<evidence type="ECO:0000313" key="4">
    <source>
        <dbReference type="EMBL" id="PYH90901.1"/>
    </source>
</evidence>
<dbReference type="Pfam" id="PF05368">
    <property type="entry name" value="NmrA"/>
    <property type="match status" value="1"/>
</dbReference>
<dbReference type="Proteomes" id="UP000247810">
    <property type="component" value="Unassembled WGS sequence"/>
</dbReference>
<organism evidence="4 5">
    <name type="scientific">Aspergillus ellipticus CBS 707.79</name>
    <dbReference type="NCBI Taxonomy" id="1448320"/>
    <lineage>
        <taxon>Eukaryota</taxon>
        <taxon>Fungi</taxon>
        <taxon>Dikarya</taxon>
        <taxon>Ascomycota</taxon>
        <taxon>Pezizomycotina</taxon>
        <taxon>Eurotiomycetes</taxon>
        <taxon>Eurotiomycetidae</taxon>
        <taxon>Eurotiales</taxon>
        <taxon>Aspergillaceae</taxon>
        <taxon>Aspergillus</taxon>
        <taxon>Aspergillus subgen. Circumdati</taxon>
    </lineage>
</organism>
<dbReference type="PANTHER" id="PTHR47706:SF7">
    <property type="entry name" value="CIPA-LIKE, PUTATIVE (AFU_ORTHOLOGUE AFUA_1G01630)-RELATED"/>
    <property type="match status" value="1"/>
</dbReference>
<name>A0A319D1J6_9EURO</name>
<evidence type="ECO:0000256" key="2">
    <source>
        <dbReference type="ARBA" id="ARBA00023002"/>
    </source>
</evidence>
<dbReference type="InterPro" id="IPR008030">
    <property type="entry name" value="NmrA-like"/>
</dbReference>
<proteinExistence type="predicted"/>
<dbReference type="EMBL" id="KZ825964">
    <property type="protein sequence ID" value="PYH90901.1"/>
    <property type="molecule type" value="Genomic_DNA"/>
</dbReference>
<evidence type="ECO:0000313" key="5">
    <source>
        <dbReference type="Proteomes" id="UP000247810"/>
    </source>
</evidence>
<sequence>MAMPQYAKDESPGFTNRIERVAVVGAGGSIGQHIATQLVKTGKHTVTALTRADSKSKLPQGVTPVYVNYDDESSLVAALQGQQFLVITMAVTAPPDTQSKLFRAAAKAKVPYVMPNGYGSDFTNDNLAKETLRGDVIRKLVKEIEDTEVCSWITLVCGFWYEFSMARGPECFGFDTKNKKLTFMDGGDTKINISTWEQCGRAIAGLVSLKELPDDEKDTSPTVSGWKNRPLYTASFLISQRDIFESWKRVTGDTDQDWTFDDEPSHVRYARGKERLQNGDKMGYVQVLYSRQFYPNGDGTFQAKLANKLLGLPQEDLDTCTKGAKAMIESGYAYH</sequence>
<protein>
    <submittedName>
        <fullName evidence="4">NAD(P)-binding protein</fullName>
    </submittedName>
</protein>
<evidence type="ECO:0000256" key="1">
    <source>
        <dbReference type="ARBA" id="ARBA00022857"/>
    </source>
</evidence>
<dbReference type="SUPFAM" id="SSF51735">
    <property type="entry name" value="NAD(P)-binding Rossmann-fold domains"/>
    <property type="match status" value="1"/>
</dbReference>
<dbReference type="PANTHER" id="PTHR47706">
    <property type="entry name" value="NMRA-LIKE FAMILY PROTEIN"/>
    <property type="match status" value="1"/>
</dbReference>
<dbReference type="InterPro" id="IPR036291">
    <property type="entry name" value="NAD(P)-bd_dom_sf"/>
</dbReference>
<gene>
    <name evidence="4" type="ORF">BO71DRAFT_461134</name>
</gene>
<dbReference type="GO" id="GO:0016491">
    <property type="term" value="F:oxidoreductase activity"/>
    <property type="evidence" value="ECO:0007669"/>
    <property type="project" value="UniProtKB-KW"/>
</dbReference>